<dbReference type="Proteomes" id="UP000657385">
    <property type="component" value="Unassembled WGS sequence"/>
</dbReference>
<evidence type="ECO:0000313" key="8">
    <source>
        <dbReference type="Proteomes" id="UP000657385"/>
    </source>
</evidence>
<dbReference type="PANTHER" id="PTHR34075:SF5">
    <property type="entry name" value="BLR3430 PROTEIN"/>
    <property type="match status" value="1"/>
</dbReference>
<evidence type="ECO:0000256" key="1">
    <source>
        <dbReference type="ARBA" id="ARBA00005254"/>
    </source>
</evidence>
<dbReference type="Pfam" id="PF01575">
    <property type="entry name" value="MaoC_dehydratas"/>
    <property type="match status" value="1"/>
</dbReference>
<dbReference type="InterPro" id="IPR012340">
    <property type="entry name" value="NA-bd_OB-fold"/>
</dbReference>
<accession>A0A931B5V1</accession>
<dbReference type="InterPro" id="IPR029069">
    <property type="entry name" value="HotDog_dom_sf"/>
</dbReference>
<dbReference type="Pfam" id="PF13452">
    <property type="entry name" value="FAS1_DH_region"/>
    <property type="match status" value="1"/>
</dbReference>
<dbReference type="EMBL" id="JADPRT010000009">
    <property type="protein sequence ID" value="MBF9070813.1"/>
    <property type="molecule type" value="Genomic_DNA"/>
</dbReference>
<dbReference type="InterPro" id="IPR002878">
    <property type="entry name" value="ChsH2_C"/>
</dbReference>
<dbReference type="InterPro" id="IPR052513">
    <property type="entry name" value="Thioester_dehydratase-like"/>
</dbReference>
<dbReference type="Pfam" id="PF01796">
    <property type="entry name" value="OB_ChsH2_C"/>
    <property type="match status" value="1"/>
</dbReference>
<dbReference type="PANTHER" id="PTHR34075">
    <property type="entry name" value="BLR3430 PROTEIN"/>
    <property type="match status" value="1"/>
</dbReference>
<feature type="region of interest" description="Disordered" evidence="2">
    <location>
        <begin position="147"/>
        <end position="174"/>
    </location>
</feature>
<protein>
    <submittedName>
        <fullName evidence="7">OB-fold domain-containing protein</fullName>
    </submittedName>
</protein>
<proteinExistence type="inferred from homology"/>
<name>A0A931B5V1_9ACTN</name>
<dbReference type="SUPFAM" id="SSF50249">
    <property type="entry name" value="Nucleic acid-binding proteins"/>
    <property type="match status" value="1"/>
</dbReference>
<organism evidence="7 8">
    <name type="scientific">Streptacidiphilus fuscans</name>
    <dbReference type="NCBI Taxonomy" id="2789292"/>
    <lineage>
        <taxon>Bacteria</taxon>
        <taxon>Bacillati</taxon>
        <taxon>Actinomycetota</taxon>
        <taxon>Actinomycetes</taxon>
        <taxon>Kitasatosporales</taxon>
        <taxon>Streptomycetaceae</taxon>
        <taxon>Streptacidiphilus</taxon>
    </lineage>
</organism>
<feature type="domain" description="MaoC-like" evidence="3">
    <location>
        <begin position="305"/>
        <end position="396"/>
    </location>
</feature>
<comment type="caution">
    <text evidence="7">The sequence shown here is derived from an EMBL/GenBank/DDBJ whole genome shotgun (WGS) entry which is preliminary data.</text>
</comment>
<keyword evidence="8" id="KW-1185">Reference proteome</keyword>
<feature type="domain" description="FAS1-like dehydratase" evidence="6">
    <location>
        <begin position="2"/>
        <end position="113"/>
    </location>
</feature>
<dbReference type="SUPFAM" id="SSF54637">
    <property type="entry name" value="Thioesterase/thiol ester dehydrase-isomerase"/>
    <property type="match status" value="2"/>
</dbReference>
<evidence type="ECO:0000256" key="2">
    <source>
        <dbReference type="SAM" id="MobiDB-lite"/>
    </source>
</evidence>
<dbReference type="Gene3D" id="3.10.129.10">
    <property type="entry name" value="Hotdog Thioesterase"/>
    <property type="match status" value="2"/>
</dbReference>
<dbReference type="InterPro" id="IPR039569">
    <property type="entry name" value="FAS1-like_DH_region"/>
</dbReference>
<dbReference type="AlphaFoldDB" id="A0A931B5V1"/>
<feature type="compositionally biased region" description="Basic and acidic residues" evidence="2">
    <location>
        <begin position="147"/>
        <end position="165"/>
    </location>
</feature>
<feature type="domain" description="ChsH2 C-terminal OB-fold" evidence="4">
    <location>
        <begin position="221"/>
        <end position="283"/>
    </location>
</feature>
<reference evidence="7" key="1">
    <citation type="submission" date="2020-11" db="EMBL/GenBank/DDBJ databases">
        <title>Isolation and identification of active actinomycetes.</title>
        <authorList>
            <person name="Yu B."/>
        </authorList>
    </citation>
    <scope>NUCLEOTIDE SEQUENCE</scope>
    <source>
        <strain evidence="7">NEAU-YB345</strain>
    </source>
</reference>
<dbReference type="InterPro" id="IPR002539">
    <property type="entry name" value="MaoC-like_dom"/>
</dbReference>
<dbReference type="InterPro" id="IPR022002">
    <property type="entry name" value="ChsH2_Znr"/>
</dbReference>
<sequence length="435" mass="47074">MIRHWCEAMGDANPAYTGADAVAPPAMLQAWTLPGLGLRSGGGSGGRSEHFDALMAAVEADGCTSVVATDCEQEYLRPLWIGERVLFDAVIESVSDEKRTALGAGRFVTTRMDLRAYDEAAGEKPGDATPLGSHRFRILKFSPVARADRPERADKPEQSEPEGTKAKPLHPRPVVNRDNAGFWDGVAAGELRFQRCDDCDTARFPWLPGCNACGGDRWHAEAASGDGVVYSKVTVHHPMPAAFGAPYAVALVELAEGVRVVSNVVDVPPERVAIGMPVRLGFRRFDDELALPVFHPAGPDRLPPLRVPITRTLVVAGAIASRDYQDVHHDAELARAKGAPDIFMNILTTNGLVGRYVTDWAGPDSRIEAIAIRLGVPAYPGDELRFSGEVTERAEDGRHLVLAIRGRNRLGVHVSGTVRLLLEEGHGRRDQEGRA</sequence>
<evidence type="ECO:0000259" key="6">
    <source>
        <dbReference type="Pfam" id="PF13452"/>
    </source>
</evidence>
<feature type="domain" description="ChsH2 rubredoxin-like zinc ribbon" evidence="5">
    <location>
        <begin position="183"/>
        <end position="218"/>
    </location>
</feature>
<gene>
    <name evidence="7" type="ORF">I2501_22620</name>
</gene>
<evidence type="ECO:0000259" key="3">
    <source>
        <dbReference type="Pfam" id="PF01575"/>
    </source>
</evidence>
<evidence type="ECO:0000313" key="7">
    <source>
        <dbReference type="EMBL" id="MBF9070813.1"/>
    </source>
</evidence>
<evidence type="ECO:0000259" key="4">
    <source>
        <dbReference type="Pfam" id="PF01796"/>
    </source>
</evidence>
<comment type="similarity">
    <text evidence="1">Belongs to the enoyl-CoA hydratase/isomerase family.</text>
</comment>
<dbReference type="Pfam" id="PF12172">
    <property type="entry name" value="zf-ChsH2"/>
    <property type="match status" value="1"/>
</dbReference>
<dbReference type="CDD" id="cd03455">
    <property type="entry name" value="SAV4209"/>
    <property type="match status" value="1"/>
</dbReference>
<evidence type="ECO:0000259" key="5">
    <source>
        <dbReference type="Pfam" id="PF12172"/>
    </source>
</evidence>